<dbReference type="GO" id="GO:0019722">
    <property type="term" value="P:calcium-mediated signaling"/>
    <property type="evidence" value="ECO:0007669"/>
    <property type="project" value="InterPro"/>
</dbReference>
<dbReference type="Pfam" id="PF04847">
    <property type="entry name" value="Calcipressin"/>
    <property type="match status" value="1"/>
</dbReference>
<feature type="compositionally biased region" description="Low complexity" evidence="2">
    <location>
        <begin position="98"/>
        <end position="112"/>
    </location>
</feature>
<feature type="compositionally biased region" description="Basic and acidic residues" evidence="2">
    <location>
        <begin position="51"/>
        <end position="69"/>
    </location>
</feature>
<dbReference type="PANTHER" id="PTHR10300">
    <property type="entry name" value="CALCIPRESSIN"/>
    <property type="match status" value="1"/>
</dbReference>
<evidence type="ECO:0000313" key="4">
    <source>
        <dbReference type="Proteomes" id="UP000620104"/>
    </source>
</evidence>
<comment type="similarity">
    <text evidence="1">Belongs to the RCAN family.</text>
</comment>
<keyword evidence="4" id="KW-1185">Reference proteome</keyword>
<dbReference type="GO" id="GO:0008597">
    <property type="term" value="F:calcium-dependent protein serine/threonine phosphatase regulator activity"/>
    <property type="evidence" value="ECO:0007669"/>
    <property type="project" value="TreeGrafter"/>
</dbReference>
<dbReference type="AlphaFoldDB" id="A0A8H3TZX9"/>
<dbReference type="EMBL" id="BLZA01000049">
    <property type="protein sequence ID" value="GHJ89883.1"/>
    <property type="molecule type" value="Genomic_DNA"/>
</dbReference>
<feature type="region of interest" description="Disordered" evidence="2">
    <location>
        <begin position="91"/>
        <end position="112"/>
    </location>
</feature>
<comment type="caution">
    <text evidence="3">The sequence shown here is derived from an EMBL/GenBank/DDBJ whole genome shotgun (WGS) entry which is preliminary data.</text>
</comment>
<dbReference type="GO" id="GO:0005634">
    <property type="term" value="C:nucleus"/>
    <property type="evidence" value="ECO:0007669"/>
    <property type="project" value="TreeGrafter"/>
</dbReference>
<organism evidence="3 4">
    <name type="scientific">Naganishia liquefaciens</name>
    <dbReference type="NCBI Taxonomy" id="104408"/>
    <lineage>
        <taxon>Eukaryota</taxon>
        <taxon>Fungi</taxon>
        <taxon>Dikarya</taxon>
        <taxon>Basidiomycota</taxon>
        <taxon>Agaricomycotina</taxon>
        <taxon>Tremellomycetes</taxon>
        <taxon>Filobasidiales</taxon>
        <taxon>Filobasidiaceae</taxon>
        <taxon>Naganishia</taxon>
    </lineage>
</organism>
<dbReference type="Proteomes" id="UP000620104">
    <property type="component" value="Unassembled WGS sequence"/>
</dbReference>
<proteinExistence type="inferred from homology"/>
<evidence type="ECO:0000256" key="1">
    <source>
        <dbReference type="ARBA" id="ARBA00008209"/>
    </source>
</evidence>
<dbReference type="InterPro" id="IPR006931">
    <property type="entry name" value="Calcipressin"/>
</dbReference>
<dbReference type="OrthoDB" id="2592560at2759"/>
<sequence>MPTHLAPPPPTRNLLISPPGSPPEGWMPVVEDPPNDRTLADDLAGALTRLQVERGERTVGDEEEQGKGEEEAEDERGQVILQTDQGIVVSVLPPPPEADVSPSSASPSLRPSVPITHIKATIESMLPAFEDYAVKDKNGAGEKIEPTARPPV</sequence>
<feature type="region of interest" description="Disordered" evidence="2">
    <location>
        <begin position="1"/>
        <end position="79"/>
    </location>
</feature>
<name>A0A8H3TZX9_9TREE</name>
<evidence type="ECO:0000256" key="2">
    <source>
        <dbReference type="SAM" id="MobiDB-lite"/>
    </source>
</evidence>
<evidence type="ECO:0000313" key="3">
    <source>
        <dbReference type="EMBL" id="GHJ89883.1"/>
    </source>
</evidence>
<protein>
    <submittedName>
        <fullName evidence="3">Uncharacterized protein</fullName>
    </submittedName>
</protein>
<feature type="compositionally biased region" description="Pro residues" evidence="2">
    <location>
        <begin position="1"/>
        <end position="11"/>
    </location>
</feature>
<dbReference type="PANTHER" id="PTHR10300:SF14">
    <property type="entry name" value="PROTEIN SARAH"/>
    <property type="match status" value="1"/>
</dbReference>
<accession>A0A8H3TZX9</accession>
<gene>
    <name evidence="3" type="ORF">NliqN6_6285</name>
</gene>
<dbReference type="GO" id="GO:0005737">
    <property type="term" value="C:cytoplasm"/>
    <property type="evidence" value="ECO:0007669"/>
    <property type="project" value="TreeGrafter"/>
</dbReference>
<reference evidence="3" key="1">
    <citation type="submission" date="2020-07" db="EMBL/GenBank/DDBJ databases">
        <title>Draft Genome Sequence of a Deep-Sea Yeast, Naganishia (Cryptococcus) liquefaciens strain N6.</title>
        <authorList>
            <person name="Han Y.W."/>
            <person name="Kajitani R."/>
            <person name="Morimoto H."/>
            <person name="Parhat M."/>
            <person name="Tsubouchi H."/>
            <person name="Bakenova O."/>
            <person name="Ogata M."/>
            <person name="Argunhan B."/>
            <person name="Aoki R."/>
            <person name="Kajiwara S."/>
            <person name="Itoh T."/>
            <person name="Iwasaki H."/>
        </authorList>
    </citation>
    <scope>NUCLEOTIDE SEQUENCE</scope>
    <source>
        <strain evidence="3">N6</strain>
    </source>
</reference>